<dbReference type="EC" id="2.7.13.3" evidence="3"/>
<evidence type="ECO:0000256" key="1">
    <source>
        <dbReference type="ARBA" id="ARBA00000085"/>
    </source>
</evidence>
<keyword evidence="6" id="KW-0547">Nucleotide-binding</keyword>
<dbReference type="RefSeq" id="WP_087919682.1">
    <property type="nucleotide sequence ID" value="NZ_CP021780.1"/>
</dbReference>
<evidence type="ECO:0000313" key="13">
    <source>
        <dbReference type="Proteomes" id="UP000249890"/>
    </source>
</evidence>
<dbReference type="SUPFAM" id="SSF55874">
    <property type="entry name" value="ATPase domain of HSP90 chaperone/DNA topoisomerase II/histidine kinase"/>
    <property type="match status" value="1"/>
</dbReference>
<dbReference type="FunFam" id="3.30.565.10:FF:000006">
    <property type="entry name" value="Sensor histidine kinase WalK"/>
    <property type="match status" value="1"/>
</dbReference>
<dbReference type="EMBL" id="CP021780">
    <property type="protein sequence ID" value="ASA25721.1"/>
    <property type="molecule type" value="Genomic_DNA"/>
</dbReference>
<keyword evidence="5" id="KW-0808">Transferase</keyword>
<dbReference type="GO" id="GO:0000155">
    <property type="term" value="F:phosphorelay sensor kinase activity"/>
    <property type="evidence" value="ECO:0007669"/>
    <property type="project" value="InterPro"/>
</dbReference>
<evidence type="ECO:0000256" key="2">
    <source>
        <dbReference type="ARBA" id="ARBA00004651"/>
    </source>
</evidence>
<dbReference type="InterPro" id="IPR036097">
    <property type="entry name" value="HisK_dim/P_sf"/>
</dbReference>
<keyword evidence="4" id="KW-0597">Phosphoprotein</keyword>
<keyword evidence="10" id="KW-0472">Membrane</keyword>
<evidence type="ECO:0000256" key="8">
    <source>
        <dbReference type="ARBA" id="ARBA00022840"/>
    </source>
</evidence>
<evidence type="ECO:0000256" key="3">
    <source>
        <dbReference type="ARBA" id="ARBA00012438"/>
    </source>
</evidence>
<feature type="domain" description="Histidine kinase" evidence="11">
    <location>
        <begin position="93"/>
        <end position="307"/>
    </location>
</feature>
<dbReference type="GO" id="GO:0005524">
    <property type="term" value="F:ATP binding"/>
    <property type="evidence" value="ECO:0007669"/>
    <property type="project" value="UniProtKB-KW"/>
</dbReference>
<accession>A0A2Z2KWB1</accession>
<proteinExistence type="predicted"/>
<dbReference type="InterPro" id="IPR003594">
    <property type="entry name" value="HATPase_dom"/>
</dbReference>
<dbReference type="Gene3D" id="1.10.287.130">
    <property type="match status" value="1"/>
</dbReference>
<dbReference type="InterPro" id="IPR004358">
    <property type="entry name" value="Sig_transdc_His_kin-like_C"/>
</dbReference>
<dbReference type="CDD" id="cd00075">
    <property type="entry name" value="HATPase"/>
    <property type="match status" value="1"/>
</dbReference>
<comment type="subcellular location">
    <subcellularLocation>
        <location evidence="2">Cell membrane</location>
        <topology evidence="2">Multi-pass membrane protein</topology>
    </subcellularLocation>
</comment>
<dbReference type="SUPFAM" id="SSF47384">
    <property type="entry name" value="Homodimeric domain of signal transducing histidine kinase"/>
    <property type="match status" value="1"/>
</dbReference>
<dbReference type="SMART" id="SM00388">
    <property type="entry name" value="HisKA"/>
    <property type="match status" value="1"/>
</dbReference>
<dbReference type="Pfam" id="PF02518">
    <property type="entry name" value="HATPase_c"/>
    <property type="match status" value="1"/>
</dbReference>
<evidence type="ECO:0000259" key="11">
    <source>
        <dbReference type="PROSITE" id="PS50109"/>
    </source>
</evidence>
<dbReference type="Proteomes" id="UP000249890">
    <property type="component" value="Chromosome"/>
</dbReference>
<dbReference type="CDD" id="cd00082">
    <property type="entry name" value="HisKA"/>
    <property type="match status" value="1"/>
</dbReference>
<dbReference type="InterPro" id="IPR003661">
    <property type="entry name" value="HisK_dim/P_dom"/>
</dbReference>
<keyword evidence="10" id="KW-0812">Transmembrane</keyword>
<keyword evidence="7 12" id="KW-0418">Kinase</keyword>
<dbReference type="Pfam" id="PF00512">
    <property type="entry name" value="HisKA"/>
    <property type="match status" value="1"/>
</dbReference>
<evidence type="ECO:0000256" key="5">
    <source>
        <dbReference type="ARBA" id="ARBA00022679"/>
    </source>
</evidence>
<dbReference type="PRINTS" id="PR00344">
    <property type="entry name" value="BCTRLSENSOR"/>
</dbReference>
<dbReference type="InterPro" id="IPR036890">
    <property type="entry name" value="HATPase_C_sf"/>
</dbReference>
<dbReference type="GO" id="GO:0005886">
    <property type="term" value="C:plasma membrane"/>
    <property type="evidence" value="ECO:0007669"/>
    <property type="project" value="UniProtKB-SubCell"/>
</dbReference>
<reference evidence="12 13" key="1">
    <citation type="submission" date="2017-06" db="EMBL/GenBank/DDBJ databases">
        <title>Complete genome sequence of Paenibacillus donghaensis KCTC 13049T isolated from East Sea sediment, South Korea.</title>
        <authorList>
            <person name="Jung B.K."/>
            <person name="Hong S.-J."/>
            <person name="Shin J.-H."/>
        </authorList>
    </citation>
    <scope>NUCLEOTIDE SEQUENCE [LARGE SCALE GENOMIC DNA]</scope>
    <source>
        <strain evidence="12 13">KCTC 13049</strain>
    </source>
</reference>
<keyword evidence="8" id="KW-0067">ATP-binding</keyword>
<comment type="catalytic activity">
    <reaction evidence="1">
        <text>ATP + protein L-histidine = ADP + protein N-phospho-L-histidine.</text>
        <dbReference type="EC" id="2.7.13.3"/>
    </reaction>
</comment>
<dbReference type="Gene3D" id="3.30.565.10">
    <property type="entry name" value="Histidine kinase-like ATPase, C-terminal domain"/>
    <property type="match status" value="1"/>
</dbReference>
<sequence length="308" mass="35179">MILNVALGILFCLAVLFGITCMSVLIGVKRQLKDMMDALNDIESGNGNRRILAANNELTADLAYKINGIIYRYEGQLSQLRVAEETNRQMMTSLSHDVRTPLTTLIGYMDAVHRGIIAGKEREDYLEIARRKAHDLKDYIDILFDWFKLNSSEFALSIEQVEIGELTRNILKDWIPVFEENHLEYQIEIPEKPLLAKVDLDGYARIVNNLIQNVITHSQAVQIKIEIAEKETEIEIYIEDNGIGIEKTDLQHIFNRLYKCDKGRSDKGSGLGLSIVRQMVEKMNGRITVQSEPHQYTVFTVYLCKLQG</sequence>
<evidence type="ECO:0000256" key="4">
    <source>
        <dbReference type="ARBA" id="ARBA00022553"/>
    </source>
</evidence>
<dbReference type="InterPro" id="IPR005467">
    <property type="entry name" value="His_kinase_dom"/>
</dbReference>
<feature type="transmembrane region" description="Helical" evidence="10">
    <location>
        <begin position="6"/>
        <end position="28"/>
    </location>
</feature>
<keyword evidence="9" id="KW-0902">Two-component regulatory system</keyword>
<evidence type="ECO:0000256" key="9">
    <source>
        <dbReference type="ARBA" id="ARBA00023012"/>
    </source>
</evidence>
<dbReference type="KEGG" id="pdh:B9T62_36350"/>
<protein>
    <recommendedName>
        <fullName evidence="3">histidine kinase</fullName>
        <ecNumber evidence="3">2.7.13.3</ecNumber>
    </recommendedName>
</protein>
<evidence type="ECO:0000256" key="10">
    <source>
        <dbReference type="SAM" id="Phobius"/>
    </source>
</evidence>
<name>A0A2Z2KWB1_9BACL</name>
<evidence type="ECO:0000256" key="7">
    <source>
        <dbReference type="ARBA" id="ARBA00022777"/>
    </source>
</evidence>
<evidence type="ECO:0000256" key="6">
    <source>
        <dbReference type="ARBA" id="ARBA00022741"/>
    </source>
</evidence>
<dbReference type="OrthoDB" id="9792991at2"/>
<keyword evidence="10" id="KW-1133">Transmembrane helix</keyword>
<organism evidence="12 13">
    <name type="scientific">Paenibacillus donghaensis</name>
    <dbReference type="NCBI Taxonomy" id="414771"/>
    <lineage>
        <taxon>Bacteria</taxon>
        <taxon>Bacillati</taxon>
        <taxon>Bacillota</taxon>
        <taxon>Bacilli</taxon>
        <taxon>Bacillales</taxon>
        <taxon>Paenibacillaceae</taxon>
        <taxon>Paenibacillus</taxon>
    </lineage>
</organism>
<gene>
    <name evidence="12" type="ORF">B9T62_36350</name>
</gene>
<dbReference type="PANTHER" id="PTHR43547">
    <property type="entry name" value="TWO-COMPONENT HISTIDINE KINASE"/>
    <property type="match status" value="1"/>
</dbReference>
<dbReference type="SMART" id="SM00387">
    <property type="entry name" value="HATPase_c"/>
    <property type="match status" value="1"/>
</dbReference>
<dbReference type="PROSITE" id="PS50109">
    <property type="entry name" value="HIS_KIN"/>
    <property type="match status" value="1"/>
</dbReference>
<dbReference type="PANTHER" id="PTHR43547:SF2">
    <property type="entry name" value="HYBRID SIGNAL TRANSDUCTION HISTIDINE KINASE C"/>
    <property type="match status" value="1"/>
</dbReference>
<dbReference type="AlphaFoldDB" id="A0A2Z2KWB1"/>
<keyword evidence="13" id="KW-1185">Reference proteome</keyword>
<evidence type="ECO:0000313" key="12">
    <source>
        <dbReference type="EMBL" id="ASA25721.1"/>
    </source>
</evidence>